<dbReference type="Gene3D" id="1.10.1660.10">
    <property type="match status" value="1"/>
</dbReference>
<accession>A0A0D6JIT5</accession>
<dbReference type="Proteomes" id="UP000033187">
    <property type="component" value="Chromosome 1"/>
</dbReference>
<dbReference type="RefSeq" id="WP_046478473.1">
    <property type="nucleotide sequence ID" value="NZ_LN829118.1"/>
</dbReference>
<dbReference type="CDD" id="cd04785">
    <property type="entry name" value="HTH_CadR-PbrR-like"/>
    <property type="match status" value="1"/>
</dbReference>
<name>A0A0D6JIT5_9HYPH</name>
<evidence type="ECO:0000259" key="4">
    <source>
        <dbReference type="PROSITE" id="PS50937"/>
    </source>
</evidence>
<dbReference type="GO" id="GO:0003700">
    <property type="term" value="F:DNA-binding transcription factor activity"/>
    <property type="evidence" value="ECO:0007669"/>
    <property type="project" value="InterPro"/>
</dbReference>
<gene>
    <name evidence="5" type="primary">zntR</name>
    <name evidence="5" type="ORF">YBN1229_v1_3289</name>
</gene>
<dbReference type="InterPro" id="IPR000551">
    <property type="entry name" value="MerR-type_HTH_dom"/>
</dbReference>
<dbReference type="Pfam" id="PF00376">
    <property type="entry name" value="MerR"/>
    <property type="match status" value="1"/>
</dbReference>
<dbReference type="AlphaFoldDB" id="A0A0D6JIT5"/>
<dbReference type="KEGG" id="fiy:BN1229_v1_3289"/>
<feature type="domain" description="HTH merR-type" evidence="4">
    <location>
        <begin position="3"/>
        <end position="72"/>
    </location>
</feature>
<dbReference type="PROSITE" id="PS00552">
    <property type="entry name" value="HTH_MERR_1"/>
    <property type="match status" value="1"/>
</dbReference>
<sequence length="135" mass="15295">MSSFAIGHIAEAAGCKVQTVRYYEQIGLLPRPRRSEGNQRLYGKQDLERLLFIRHARELGFPLGSIRELLSLSDQPDQPCDEVDRIARTQLAQVKRRLAQLRALQAELQGMIDRCSGGRVADCRIIERLAKSYGD</sequence>
<dbReference type="PANTHER" id="PTHR30204:SF94">
    <property type="entry name" value="HEAVY METAL-DEPENDENT TRANSCRIPTIONAL REGULATOR HI_0293-RELATED"/>
    <property type="match status" value="1"/>
</dbReference>
<protein>
    <submittedName>
        <fullName evidence="5">HTH-type transcriptional regulator ZntR</fullName>
    </submittedName>
</protein>
<dbReference type="InterPro" id="IPR009061">
    <property type="entry name" value="DNA-bd_dom_put_sf"/>
</dbReference>
<keyword evidence="6" id="KW-1185">Reference proteome</keyword>
<dbReference type="PRINTS" id="PR00040">
    <property type="entry name" value="HTHMERR"/>
</dbReference>
<dbReference type="InterPro" id="IPR047057">
    <property type="entry name" value="MerR_fam"/>
</dbReference>
<dbReference type="SMART" id="SM00422">
    <property type="entry name" value="HTH_MERR"/>
    <property type="match status" value="1"/>
</dbReference>
<dbReference type="GO" id="GO:0003677">
    <property type="term" value="F:DNA binding"/>
    <property type="evidence" value="ECO:0007669"/>
    <property type="project" value="UniProtKB-KW"/>
</dbReference>
<dbReference type="SUPFAM" id="SSF46955">
    <property type="entry name" value="Putative DNA-binding domain"/>
    <property type="match status" value="1"/>
</dbReference>
<organism evidence="5 6">
    <name type="scientific">Candidatus Filomicrobium marinum</name>
    <dbReference type="NCBI Taxonomy" id="1608628"/>
    <lineage>
        <taxon>Bacteria</taxon>
        <taxon>Pseudomonadati</taxon>
        <taxon>Pseudomonadota</taxon>
        <taxon>Alphaproteobacteria</taxon>
        <taxon>Hyphomicrobiales</taxon>
        <taxon>Hyphomicrobiaceae</taxon>
        <taxon>Filomicrobium</taxon>
    </lineage>
</organism>
<dbReference type="InterPro" id="IPR015358">
    <property type="entry name" value="Tscrpt_reg_MerR_DNA-bd"/>
</dbReference>
<evidence type="ECO:0000256" key="2">
    <source>
        <dbReference type="ARBA" id="ARBA00023125"/>
    </source>
</evidence>
<dbReference type="PANTHER" id="PTHR30204">
    <property type="entry name" value="REDOX-CYCLING DRUG-SENSING TRANSCRIPTIONAL ACTIVATOR SOXR"/>
    <property type="match status" value="1"/>
</dbReference>
<keyword evidence="2" id="KW-0238">DNA-binding</keyword>
<evidence type="ECO:0000313" key="5">
    <source>
        <dbReference type="EMBL" id="CPR21856.1"/>
    </source>
</evidence>
<evidence type="ECO:0000313" key="6">
    <source>
        <dbReference type="Proteomes" id="UP000033187"/>
    </source>
</evidence>
<evidence type="ECO:0000256" key="3">
    <source>
        <dbReference type="ARBA" id="ARBA00023163"/>
    </source>
</evidence>
<dbReference type="EMBL" id="LN829119">
    <property type="protein sequence ID" value="CPR21856.1"/>
    <property type="molecule type" value="Genomic_DNA"/>
</dbReference>
<reference evidence="6" key="1">
    <citation type="submission" date="2015-02" db="EMBL/GenBank/DDBJ databases">
        <authorList>
            <person name="Chooi Y.-H."/>
        </authorList>
    </citation>
    <scope>NUCLEOTIDE SEQUENCE [LARGE SCALE GENOMIC DNA]</scope>
    <source>
        <strain evidence="6">strain Y</strain>
    </source>
</reference>
<dbReference type="KEGG" id="fil:BN1229_v1_2628"/>
<proteinExistence type="predicted"/>
<dbReference type="Pfam" id="PF09278">
    <property type="entry name" value="MerR-DNA-bind"/>
    <property type="match status" value="1"/>
</dbReference>
<dbReference type="OrthoDB" id="9802944at2"/>
<dbReference type="PROSITE" id="PS50937">
    <property type="entry name" value="HTH_MERR_2"/>
    <property type="match status" value="1"/>
</dbReference>
<evidence type="ECO:0000256" key="1">
    <source>
        <dbReference type="ARBA" id="ARBA00023015"/>
    </source>
</evidence>
<keyword evidence="1" id="KW-0805">Transcription regulation</keyword>
<keyword evidence="3" id="KW-0804">Transcription</keyword>